<sequence>MHKNYVILAHRNQNQLDRLIRILCDGESKFFVHIDKNRPIEEFKDLRHMKNVRLVEPAVRCAWGDFSLVQTTLNCIRQVLLSGHVGHTILLSGQDYPIVSNAYINRFLEENINIDFIERTPIHIKWPNDFKQRTEYYRFTLSKNRGDYVRIPYIGSKQFYNPLLLFSVVKKLIKVRPPLPEIYAIAKAVSKPRAKPRIDLVGGTQWFALTHPTITKISRYCQEHPEYLEFHKHTHVPDEIFFGSIVNAIMKDDASIATKPCITYANWSKNSSGPEVLTKSNIQDLATAAESGNILFARKFDIDICDAILDMIDVKLRADHGVLGFS</sequence>
<comment type="subcellular location">
    <subcellularLocation>
        <location evidence="2">Endoplasmic reticulum membrane</location>
        <topology evidence="2">Single-pass type II membrane protein</topology>
    </subcellularLocation>
    <subcellularLocation>
        <location evidence="1">Golgi apparatus membrane</location>
        <topology evidence="1">Single-pass type II membrane protein</topology>
    </subcellularLocation>
</comment>
<comment type="caution">
    <text evidence="15">The sequence shown here is derived from an EMBL/GenBank/DDBJ whole genome shotgun (WGS) entry which is preliminary data.</text>
</comment>
<dbReference type="InterPro" id="IPR003406">
    <property type="entry name" value="Glyco_trans_14"/>
</dbReference>
<dbReference type="Pfam" id="PF02485">
    <property type="entry name" value="Branch"/>
    <property type="match status" value="1"/>
</dbReference>
<evidence type="ECO:0000256" key="4">
    <source>
        <dbReference type="ARBA" id="ARBA00022679"/>
    </source>
</evidence>
<dbReference type="Proteomes" id="UP000305539">
    <property type="component" value="Unassembled WGS sequence"/>
</dbReference>
<keyword evidence="6" id="KW-0479">Metal-binding</keyword>
<dbReference type="GO" id="GO:0016020">
    <property type="term" value="C:membrane"/>
    <property type="evidence" value="ECO:0007669"/>
    <property type="project" value="InterPro"/>
</dbReference>
<evidence type="ECO:0000256" key="5">
    <source>
        <dbReference type="ARBA" id="ARBA00022692"/>
    </source>
</evidence>
<dbReference type="PANTHER" id="PTHR46025:SF3">
    <property type="entry name" value="XYLOSYLTRANSFERASE OXT"/>
    <property type="match status" value="1"/>
</dbReference>
<keyword evidence="7" id="KW-0256">Endoplasmic reticulum</keyword>
<dbReference type="RefSeq" id="WP_136895896.1">
    <property type="nucleotide sequence ID" value="NZ_SWJE01000008.1"/>
</dbReference>
<keyword evidence="4" id="KW-0808">Transferase</keyword>
<dbReference type="EMBL" id="SWJE01000008">
    <property type="protein sequence ID" value="TKC87636.1"/>
    <property type="molecule type" value="Genomic_DNA"/>
</dbReference>
<keyword evidence="16" id="KW-1185">Reference proteome</keyword>
<dbReference type="OrthoDB" id="7943907at2"/>
<keyword evidence="11" id="KW-0472">Membrane</keyword>
<evidence type="ECO:0000256" key="7">
    <source>
        <dbReference type="ARBA" id="ARBA00022824"/>
    </source>
</evidence>
<keyword evidence="3" id="KW-0328">Glycosyltransferase</keyword>
<evidence type="ECO:0000256" key="14">
    <source>
        <dbReference type="ARBA" id="ARBA00042865"/>
    </source>
</evidence>
<keyword evidence="13" id="KW-0325">Glycoprotein</keyword>
<dbReference type="PANTHER" id="PTHR46025">
    <property type="entry name" value="XYLOSYLTRANSFERASE OXT"/>
    <property type="match status" value="1"/>
</dbReference>
<keyword evidence="8" id="KW-0735">Signal-anchor</keyword>
<protein>
    <recommendedName>
        <fullName evidence="14">Peptide O-xylosyltransferase</fullName>
    </recommendedName>
</protein>
<proteinExistence type="predicted"/>
<evidence type="ECO:0000256" key="3">
    <source>
        <dbReference type="ARBA" id="ARBA00022676"/>
    </source>
</evidence>
<dbReference type="GO" id="GO:0030158">
    <property type="term" value="F:protein xylosyltransferase activity"/>
    <property type="evidence" value="ECO:0007669"/>
    <property type="project" value="InterPro"/>
</dbReference>
<gene>
    <name evidence="15" type="ORF">FAZ69_15145</name>
</gene>
<evidence type="ECO:0000313" key="15">
    <source>
        <dbReference type="EMBL" id="TKC87636.1"/>
    </source>
</evidence>
<evidence type="ECO:0000256" key="8">
    <source>
        <dbReference type="ARBA" id="ARBA00022968"/>
    </source>
</evidence>
<evidence type="ECO:0000256" key="11">
    <source>
        <dbReference type="ARBA" id="ARBA00023136"/>
    </source>
</evidence>
<evidence type="ECO:0000313" key="16">
    <source>
        <dbReference type="Proteomes" id="UP000305539"/>
    </source>
</evidence>
<accession>A0A4U1I341</accession>
<keyword evidence="9" id="KW-1133">Transmembrane helix</keyword>
<reference evidence="15 16" key="1">
    <citation type="submission" date="2019-04" db="EMBL/GenBank/DDBJ databases">
        <title>Trinickia sp. 7GSK02, isolated from subtropical forest soil.</title>
        <authorList>
            <person name="Gao Z.-H."/>
            <person name="Qiu L.-H."/>
        </authorList>
    </citation>
    <scope>NUCLEOTIDE SEQUENCE [LARGE SCALE GENOMIC DNA]</scope>
    <source>
        <strain evidence="15 16">7GSK02</strain>
    </source>
</reference>
<keyword evidence="12" id="KW-1015">Disulfide bond</keyword>
<evidence type="ECO:0000256" key="9">
    <source>
        <dbReference type="ARBA" id="ARBA00022989"/>
    </source>
</evidence>
<evidence type="ECO:0000256" key="2">
    <source>
        <dbReference type="ARBA" id="ARBA00004648"/>
    </source>
</evidence>
<evidence type="ECO:0000256" key="12">
    <source>
        <dbReference type="ARBA" id="ARBA00023157"/>
    </source>
</evidence>
<keyword evidence="5" id="KW-0812">Transmembrane</keyword>
<name>A0A4U1I341_9BURK</name>
<dbReference type="GO" id="GO:0046872">
    <property type="term" value="F:metal ion binding"/>
    <property type="evidence" value="ECO:0007669"/>
    <property type="project" value="UniProtKB-KW"/>
</dbReference>
<organism evidence="15 16">
    <name type="scientific">Trinickia terrae</name>
    <dbReference type="NCBI Taxonomy" id="2571161"/>
    <lineage>
        <taxon>Bacteria</taxon>
        <taxon>Pseudomonadati</taxon>
        <taxon>Pseudomonadota</taxon>
        <taxon>Betaproteobacteria</taxon>
        <taxon>Burkholderiales</taxon>
        <taxon>Burkholderiaceae</taxon>
        <taxon>Trinickia</taxon>
    </lineage>
</organism>
<evidence type="ECO:0000256" key="6">
    <source>
        <dbReference type="ARBA" id="ARBA00022723"/>
    </source>
</evidence>
<dbReference type="GO" id="GO:0030166">
    <property type="term" value="P:proteoglycan biosynthetic process"/>
    <property type="evidence" value="ECO:0007669"/>
    <property type="project" value="InterPro"/>
</dbReference>
<evidence type="ECO:0000256" key="10">
    <source>
        <dbReference type="ARBA" id="ARBA00023034"/>
    </source>
</evidence>
<dbReference type="AlphaFoldDB" id="A0A4U1I341"/>
<evidence type="ECO:0000256" key="1">
    <source>
        <dbReference type="ARBA" id="ARBA00004323"/>
    </source>
</evidence>
<dbReference type="InterPro" id="IPR043538">
    <property type="entry name" value="XYLT"/>
</dbReference>
<evidence type="ECO:0000256" key="13">
    <source>
        <dbReference type="ARBA" id="ARBA00023180"/>
    </source>
</evidence>
<keyword evidence="10" id="KW-0333">Golgi apparatus</keyword>